<gene>
    <name evidence="4" type="ORF">H6G81_34915</name>
</gene>
<accession>A0ABR8H1U6</accession>
<dbReference type="NCBIfam" id="NF040570">
    <property type="entry name" value="guided_TnpB"/>
    <property type="match status" value="1"/>
</dbReference>
<organism evidence="4 5">
    <name type="scientific">Scytonema hofmannii FACHB-248</name>
    <dbReference type="NCBI Taxonomy" id="1842502"/>
    <lineage>
        <taxon>Bacteria</taxon>
        <taxon>Bacillati</taxon>
        <taxon>Cyanobacteriota</taxon>
        <taxon>Cyanophyceae</taxon>
        <taxon>Nostocales</taxon>
        <taxon>Scytonemataceae</taxon>
        <taxon>Scytonema</taxon>
    </lineage>
</organism>
<evidence type="ECO:0000256" key="1">
    <source>
        <dbReference type="ARBA" id="ARBA00023125"/>
    </source>
</evidence>
<dbReference type="Proteomes" id="UP000660380">
    <property type="component" value="Unassembled WGS sequence"/>
</dbReference>
<dbReference type="Pfam" id="PF07282">
    <property type="entry name" value="Cas12f1-like_TNB"/>
    <property type="match status" value="1"/>
</dbReference>
<feature type="region of interest" description="Disordered" evidence="2">
    <location>
        <begin position="82"/>
        <end position="116"/>
    </location>
</feature>
<keyword evidence="1" id="KW-0238">DNA-binding</keyword>
<feature type="domain" description="C2H2-type" evidence="3">
    <location>
        <begin position="46"/>
        <end position="66"/>
    </location>
</feature>
<feature type="compositionally biased region" description="Polar residues" evidence="2">
    <location>
        <begin position="94"/>
        <end position="106"/>
    </location>
</feature>
<proteinExistence type="predicted"/>
<evidence type="ECO:0000259" key="3">
    <source>
        <dbReference type="PROSITE" id="PS00028"/>
    </source>
</evidence>
<protein>
    <submittedName>
        <fullName evidence="4">Transposase</fullName>
    </submittedName>
</protein>
<reference evidence="4 5" key="1">
    <citation type="journal article" date="2020" name="ISME J.">
        <title>Comparative genomics reveals insights into cyanobacterial evolution and habitat adaptation.</title>
        <authorList>
            <person name="Chen M.Y."/>
            <person name="Teng W.K."/>
            <person name="Zhao L."/>
            <person name="Hu C.X."/>
            <person name="Zhou Y.K."/>
            <person name="Han B.P."/>
            <person name="Song L.R."/>
            <person name="Shu W.S."/>
        </authorList>
    </citation>
    <scope>NUCLEOTIDE SEQUENCE [LARGE SCALE GENOMIC DNA]</scope>
    <source>
        <strain evidence="4 5">FACHB-248</strain>
    </source>
</reference>
<dbReference type="EMBL" id="JACJTA010000169">
    <property type="protein sequence ID" value="MBD2609544.1"/>
    <property type="molecule type" value="Genomic_DNA"/>
</dbReference>
<dbReference type="PROSITE" id="PS00028">
    <property type="entry name" value="ZINC_FINGER_C2H2_1"/>
    <property type="match status" value="1"/>
</dbReference>
<keyword evidence="5" id="KW-1185">Reference proteome</keyword>
<evidence type="ECO:0000256" key="2">
    <source>
        <dbReference type="SAM" id="MobiDB-lite"/>
    </source>
</evidence>
<dbReference type="InterPro" id="IPR010095">
    <property type="entry name" value="Cas12f1-like_TNB"/>
</dbReference>
<evidence type="ECO:0000313" key="5">
    <source>
        <dbReference type="Proteomes" id="UP000660380"/>
    </source>
</evidence>
<evidence type="ECO:0000313" key="4">
    <source>
        <dbReference type="EMBL" id="MBD2609544.1"/>
    </source>
</evidence>
<comment type="caution">
    <text evidence="4">The sequence shown here is derived from an EMBL/GenBank/DDBJ whole genome shotgun (WGS) entry which is preliminary data.</text>
</comment>
<sequence>MVKNHKLAKSINDASWYNFRQWLEYFGEKFGREIIAVPPHFTSQECSNCGARVQKSLSTRTHSCPHCGHTEQRDVNAAKVILSRASATGGHPGSNASRDVPSTSIGRKTCKSKERQ</sequence>
<dbReference type="InterPro" id="IPR013087">
    <property type="entry name" value="Znf_C2H2_type"/>
</dbReference>
<name>A0ABR8H1U6_9CYAN</name>